<dbReference type="RefSeq" id="XP_024720450.1">
    <property type="nucleotide sequence ID" value="XM_024866762.1"/>
</dbReference>
<feature type="non-terminal residue" evidence="6">
    <location>
        <position position="295"/>
    </location>
</feature>
<evidence type="ECO:0000256" key="4">
    <source>
        <dbReference type="SAM" id="MobiDB-lite"/>
    </source>
</evidence>
<accession>A0A2T3B0M6</accession>
<evidence type="ECO:0000256" key="3">
    <source>
        <dbReference type="RuleBase" id="RU003616"/>
    </source>
</evidence>
<keyword evidence="7" id="KW-1185">Reference proteome</keyword>
<gene>
    <name evidence="6" type="ORF">M430DRAFT_35545</name>
</gene>
<evidence type="ECO:0000259" key="5">
    <source>
        <dbReference type="PROSITE" id="PS01031"/>
    </source>
</evidence>
<evidence type="ECO:0000256" key="1">
    <source>
        <dbReference type="ARBA" id="ARBA00023016"/>
    </source>
</evidence>
<sequence>MAYSYHQVPFWDFFNPLNHNGAGVDHPAAGFPFSGPFTPAGIPGFGGFADDLFTARHGRRARRGRPSQRRGASRERTPEASRSGSPNPEEPEDEARDPSPRRHNRHGPHHGGRGGWHGHGRGAHRGAHPYGGPGAFDLSALFEALSGHPIAQAFRTFAEQAAQQSGTTAAPTTNDDGNTFMPPVDIFSTDREYVLHVSLPGAKKEDVGVNFDPEKGDLNIAGMVYRPGDEQFLESLTQSERKVGMFERTVKIPPVGEEKVEVDGDAITAKMEDGLLVVTIPKVDKEWTEVKRVDI</sequence>
<evidence type="ECO:0000313" key="6">
    <source>
        <dbReference type="EMBL" id="PSS16942.1"/>
    </source>
</evidence>
<feature type="compositionally biased region" description="Basic residues" evidence="4">
    <location>
        <begin position="101"/>
        <end position="127"/>
    </location>
</feature>
<dbReference type="STRING" id="857342.A0A2T3B0M6"/>
<feature type="domain" description="SHSP" evidence="5">
    <location>
        <begin position="175"/>
        <end position="295"/>
    </location>
</feature>
<name>A0A2T3B0M6_AMORE</name>
<dbReference type="Gene3D" id="2.60.40.790">
    <property type="match status" value="1"/>
</dbReference>
<proteinExistence type="inferred from homology"/>
<dbReference type="AlphaFoldDB" id="A0A2T3B0M6"/>
<dbReference type="CDD" id="cd06464">
    <property type="entry name" value="ACD_sHsps-like"/>
    <property type="match status" value="1"/>
</dbReference>
<dbReference type="InterPro" id="IPR008978">
    <property type="entry name" value="HSP20-like_chaperone"/>
</dbReference>
<dbReference type="InterPro" id="IPR031107">
    <property type="entry name" value="Small_HSP"/>
</dbReference>
<dbReference type="SUPFAM" id="SSF49764">
    <property type="entry name" value="HSP20-like chaperones"/>
    <property type="match status" value="1"/>
</dbReference>
<feature type="region of interest" description="Disordered" evidence="4">
    <location>
        <begin position="56"/>
        <end position="130"/>
    </location>
</feature>
<dbReference type="GeneID" id="36574843"/>
<organism evidence="6 7">
    <name type="scientific">Amorphotheca resinae ATCC 22711</name>
    <dbReference type="NCBI Taxonomy" id="857342"/>
    <lineage>
        <taxon>Eukaryota</taxon>
        <taxon>Fungi</taxon>
        <taxon>Dikarya</taxon>
        <taxon>Ascomycota</taxon>
        <taxon>Pezizomycotina</taxon>
        <taxon>Leotiomycetes</taxon>
        <taxon>Helotiales</taxon>
        <taxon>Amorphothecaceae</taxon>
        <taxon>Amorphotheca</taxon>
    </lineage>
</organism>
<dbReference type="EMBL" id="KZ679012">
    <property type="protein sequence ID" value="PSS16942.1"/>
    <property type="molecule type" value="Genomic_DNA"/>
</dbReference>
<dbReference type="PANTHER" id="PTHR11527">
    <property type="entry name" value="HEAT-SHOCK PROTEIN 20 FAMILY MEMBER"/>
    <property type="match status" value="1"/>
</dbReference>
<dbReference type="PROSITE" id="PS01031">
    <property type="entry name" value="SHSP"/>
    <property type="match status" value="1"/>
</dbReference>
<comment type="similarity">
    <text evidence="2 3">Belongs to the small heat shock protein (HSP20) family.</text>
</comment>
<evidence type="ECO:0000313" key="7">
    <source>
        <dbReference type="Proteomes" id="UP000241818"/>
    </source>
</evidence>
<feature type="compositionally biased region" description="Basic residues" evidence="4">
    <location>
        <begin position="56"/>
        <end position="68"/>
    </location>
</feature>
<dbReference type="InterPro" id="IPR002068">
    <property type="entry name" value="A-crystallin/Hsp20_dom"/>
</dbReference>
<protein>
    <recommendedName>
        <fullName evidence="5">SHSP domain-containing protein</fullName>
    </recommendedName>
</protein>
<dbReference type="Proteomes" id="UP000241818">
    <property type="component" value="Unassembled WGS sequence"/>
</dbReference>
<keyword evidence="1" id="KW-0346">Stress response</keyword>
<evidence type="ECO:0000256" key="2">
    <source>
        <dbReference type="PROSITE-ProRule" id="PRU00285"/>
    </source>
</evidence>
<dbReference type="OrthoDB" id="5511210at2759"/>
<reference evidence="6 7" key="1">
    <citation type="journal article" date="2018" name="New Phytol.">
        <title>Comparative genomics and transcriptomics depict ericoid mycorrhizal fungi as versatile saprotrophs and plant mutualists.</title>
        <authorList>
            <person name="Martino E."/>
            <person name="Morin E."/>
            <person name="Grelet G.A."/>
            <person name="Kuo A."/>
            <person name="Kohler A."/>
            <person name="Daghino S."/>
            <person name="Barry K.W."/>
            <person name="Cichocki N."/>
            <person name="Clum A."/>
            <person name="Dockter R.B."/>
            <person name="Hainaut M."/>
            <person name="Kuo R.C."/>
            <person name="LaButti K."/>
            <person name="Lindahl B.D."/>
            <person name="Lindquist E.A."/>
            <person name="Lipzen A."/>
            <person name="Khouja H.R."/>
            <person name="Magnuson J."/>
            <person name="Murat C."/>
            <person name="Ohm R.A."/>
            <person name="Singer S.W."/>
            <person name="Spatafora J.W."/>
            <person name="Wang M."/>
            <person name="Veneault-Fourrey C."/>
            <person name="Henrissat B."/>
            <person name="Grigoriev I.V."/>
            <person name="Martin F.M."/>
            <person name="Perotto S."/>
        </authorList>
    </citation>
    <scope>NUCLEOTIDE SEQUENCE [LARGE SCALE GENOMIC DNA]</scope>
    <source>
        <strain evidence="6 7">ATCC 22711</strain>
    </source>
</reference>
<dbReference type="InParanoid" id="A0A2T3B0M6"/>
<dbReference type="Pfam" id="PF00011">
    <property type="entry name" value="HSP20"/>
    <property type="match status" value="1"/>
</dbReference>